<feature type="domain" description="Tandem CCCH zinc finger" evidence="5">
    <location>
        <begin position="602"/>
        <end position="653"/>
    </location>
</feature>
<evidence type="ECO:0000259" key="4">
    <source>
        <dbReference type="Pfam" id="PF25542"/>
    </source>
</evidence>
<gene>
    <name evidence="6" type="ORF">PV11_07597</name>
</gene>
<dbReference type="Gene3D" id="4.10.1000.30">
    <property type="match status" value="1"/>
</dbReference>
<dbReference type="Proteomes" id="UP000053599">
    <property type="component" value="Unassembled WGS sequence"/>
</dbReference>
<proteinExistence type="predicted"/>
<reference evidence="6 7" key="1">
    <citation type="submission" date="2015-01" db="EMBL/GenBank/DDBJ databases">
        <title>The Genome Sequence of Exophiala sideris CBS121828.</title>
        <authorList>
            <consortium name="The Broad Institute Genomics Platform"/>
            <person name="Cuomo C."/>
            <person name="de Hoog S."/>
            <person name="Gorbushina A."/>
            <person name="Stielow B."/>
            <person name="Teixiera M."/>
            <person name="Abouelleil A."/>
            <person name="Chapman S.B."/>
            <person name="Priest M."/>
            <person name="Young S.K."/>
            <person name="Wortman J."/>
            <person name="Nusbaum C."/>
            <person name="Birren B."/>
        </authorList>
    </citation>
    <scope>NUCLEOTIDE SEQUENCE [LARGE SCALE GENOMIC DNA]</scope>
    <source>
        <strain evidence="6 7">CBS 121828</strain>
    </source>
</reference>
<dbReference type="HOGENOM" id="CLU_026575_0_0_1"/>
<name>A0A0D1YZ87_9EURO</name>
<feature type="region of interest" description="Disordered" evidence="2">
    <location>
        <begin position="326"/>
        <end position="514"/>
    </location>
</feature>
<evidence type="ECO:0000313" key="7">
    <source>
        <dbReference type="Proteomes" id="UP000053599"/>
    </source>
</evidence>
<evidence type="ECO:0000256" key="1">
    <source>
        <dbReference type="SAM" id="Coils"/>
    </source>
</evidence>
<accession>A0A0D1YZ87</accession>
<feature type="coiled-coil region" evidence="1">
    <location>
        <begin position="33"/>
        <end position="67"/>
    </location>
</feature>
<feature type="compositionally biased region" description="Polar residues" evidence="2">
    <location>
        <begin position="442"/>
        <end position="467"/>
    </location>
</feature>
<feature type="compositionally biased region" description="Polar residues" evidence="2">
    <location>
        <begin position="263"/>
        <end position="273"/>
    </location>
</feature>
<dbReference type="PANTHER" id="PTHR37543:SF1">
    <property type="entry name" value="CCCH ZINC FINGER DNA BINDING PROTEIN (AFU_ORTHOLOGUE AFUA_5G12760)"/>
    <property type="match status" value="1"/>
</dbReference>
<dbReference type="InterPro" id="IPR057654">
    <property type="entry name" value="Znf-CCCH_tandem"/>
</dbReference>
<dbReference type="Pfam" id="PF25542">
    <property type="entry name" value="zf-CCCH_12"/>
    <property type="match status" value="1"/>
</dbReference>
<dbReference type="EMBL" id="KN846953">
    <property type="protein sequence ID" value="KIV80068.1"/>
    <property type="molecule type" value="Genomic_DNA"/>
</dbReference>
<evidence type="ECO:0008006" key="8">
    <source>
        <dbReference type="Google" id="ProtNLM"/>
    </source>
</evidence>
<organism evidence="6 7">
    <name type="scientific">Exophiala sideris</name>
    <dbReference type="NCBI Taxonomy" id="1016849"/>
    <lineage>
        <taxon>Eukaryota</taxon>
        <taxon>Fungi</taxon>
        <taxon>Dikarya</taxon>
        <taxon>Ascomycota</taxon>
        <taxon>Pezizomycotina</taxon>
        <taxon>Eurotiomycetes</taxon>
        <taxon>Chaetothyriomycetidae</taxon>
        <taxon>Chaetothyriales</taxon>
        <taxon>Herpotrichiellaceae</taxon>
        <taxon>Exophiala</taxon>
    </lineage>
</organism>
<dbReference type="STRING" id="1016849.A0A0D1YZ87"/>
<feature type="compositionally biased region" description="Polar residues" evidence="2">
    <location>
        <begin position="380"/>
        <end position="396"/>
    </location>
</feature>
<dbReference type="AlphaFoldDB" id="A0A0D1YZ87"/>
<feature type="domain" description="C3H1-type" evidence="4">
    <location>
        <begin position="567"/>
        <end position="594"/>
    </location>
</feature>
<dbReference type="OrthoDB" id="2270193at2759"/>
<evidence type="ECO:0000313" key="6">
    <source>
        <dbReference type="EMBL" id="KIV80068.1"/>
    </source>
</evidence>
<dbReference type="Pfam" id="PF25543">
    <property type="entry name" value="zf-CCCH_tandem"/>
    <property type="match status" value="1"/>
</dbReference>
<dbReference type="InterPro" id="IPR057683">
    <property type="entry name" value="DUF7923"/>
</dbReference>
<sequence>MADTDTQLSLDSKSLAREHEDYKQKTLDQHAFVEKLLKLFAEKEQAYDDLKSDLDDQTESRRRWQKRAVDVESRITSVQHLLVLIDGNQSFFKSNFIRAGTIGVREAATAFITEVKEFAKAQHKNDLPEDISLVVHIFSDIGGLAQDLSASGSLPDSGQLWTFIQDICKSEPSFTVSDCGSGHEAVDAKLKYYYELFIENCHCRHVFLALGQQSEYYKILQLYSDDDYTRGKTSLVQPSHGFAPGVDIPFHTVEFSSLDSVPSSSGALTQINETPRGERSAEAWSQGHTIQALSANIPSATSFGNHSPRSTYPTSDALLVNASIEAPTEAPDPQPMSTPKLERGANSYGEINSTTKDGDDADGAGVVKLESSAHSSSQSNKAAEQSWETNVSQNSYAPPPIQGAWGEEASHSATVHDDHGDDQTYSRDRRGFTKPRGDSRRGTNASNKRNQTLAWKQDRSNPNSSFSRPAGRAPRQFEGSWDDIVEQKPSRRQSQVSSMRATPEPPTSPKSNGISAAAFTRQVASMPEPNPGQRPICSPIALNKLDQRIDLKLPRPSPDDQELFDLRSRVRRLCNEHHLRSNCNNPSCAYDHESISTGVYLALRNKARRLPCTIGPDCRRHDCFGSHHCPNVSHSSACGRPNCPFEAKGMHEITDLEIVRTIEPPTANGV</sequence>
<evidence type="ECO:0000259" key="3">
    <source>
        <dbReference type="Pfam" id="PF25540"/>
    </source>
</evidence>
<feature type="compositionally biased region" description="Basic and acidic residues" evidence="2">
    <location>
        <begin position="408"/>
        <end position="441"/>
    </location>
</feature>
<dbReference type="PANTHER" id="PTHR37543">
    <property type="entry name" value="CCCH ZINC FINGER DNA BINDING PROTEIN (AFU_ORTHOLOGUE AFUA_5G12760)"/>
    <property type="match status" value="1"/>
</dbReference>
<keyword evidence="1" id="KW-0175">Coiled coil</keyword>
<evidence type="ECO:0000256" key="2">
    <source>
        <dbReference type="SAM" id="MobiDB-lite"/>
    </source>
</evidence>
<evidence type="ECO:0000259" key="5">
    <source>
        <dbReference type="Pfam" id="PF25543"/>
    </source>
</evidence>
<dbReference type="Pfam" id="PF25540">
    <property type="entry name" value="DUF7923"/>
    <property type="match status" value="1"/>
</dbReference>
<feature type="region of interest" description="Disordered" evidence="2">
    <location>
        <begin position="263"/>
        <end position="286"/>
    </location>
</feature>
<protein>
    <recommendedName>
        <fullName evidence="8">C3H1-type domain-containing protein</fullName>
    </recommendedName>
</protein>
<feature type="domain" description="DUF7923" evidence="3">
    <location>
        <begin position="79"/>
        <end position="257"/>
    </location>
</feature>
<dbReference type="InterPro" id="IPR000571">
    <property type="entry name" value="Znf_CCCH"/>
</dbReference>